<sequence>MSTSKLNIPFKAPKYPFSIYVVLVFKMLRNCTFVLTIYFIIANGISKTITELYIELYHKQIQVDELGKKALHLLGLPQSTIVERSFIYKQAIELEKERLRIFLNLLEAQGIPKIDKKFMAAQEALDSISSLNQIENYPPELKIIKYESLMQSILNLNHLLKQGENASYTDTPEILQRK</sequence>
<gene>
    <name evidence="2" type="ORF">g.42976</name>
</gene>
<accession>A0A1B6CDM9</accession>
<keyword evidence="1" id="KW-0812">Transmembrane</keyword>
<feature type="transmembrane region" description="Helical" evidence="1">
    <location>
        <begin position="20"/>
        <end position="41"/>
    </location>
</feature>
<protein>
    <submittedName>
        <fullName evidence="2">Uncharacterized protein</fullName>
    </submittedName>
</protein>
<dbReference type="EMBL" id="GEDC01025739">
    <property type="protein sequence ID" value="JAS11559.1"/>
    <property type="molecule type" value="Transcribed_RNA"/>
</dbReference>
<keyword evidence="1" id="KW-0472">Membrane</keyword>
<name>A0A1B6CDM9_9HEMI</name>
<dbReference type="AlphaFoldDB" id="A0A1B6CDM9"/>
<evidence type="ECO:0000313" key="2">
    <source>
        <dbReference type="EMBL" id="JAS11559.1"/>
    </source>
</evidence>
<proteinExistence type="predicted"/>
<reference evidence="2" key="1">
    <citation type="submission" date="2015-12" db="EMBL/GenBank/DDBJ databases">
        <title>De novo transcriptome assembly of four potential Pierce s Disease insect vectors from Arizona vineyards.</title>
        <authorList>
            <person name="Tassone E.E."/>
        </authorList>
    </citation>
    <scope>NUCLEOTIDE SEQUENCE</scope>
</reference>
<evidence type="ECO:0000256" key="1">
    <source>
        <dbReference type="SAM" id="Phobius"/>
    </source>
</evidence>
<organism evidence="2">
    <name type="scientific">Clastoptera arizonana</name>
    <name type="common">Arizona spittle bug</name>
    <dbReference type="NCBI Taxonomy" id="38151"/>
    <lineage>
        <taxon>Eukaryota</taxon>
        <taxon>Metazoa</taxon>
        <taxon>Ecdysozoa</taxon>
        <taxon>Arthropoda</taxon>
        <taxon>Hexapoda</taxon>
        <taxon>Insecta</taxon>
        <taxon>Pterygota</taxon>
        <taxon>Neoptera</taxon>
        <taxon>Paraneoptera</taxon>
        <taxon>Hemiptera</taxon>
        <taxon>Auchenorrhyncha</taxon>
        <taxon>Cercopoidea</taxon>
        <taxon>Clastopteridae</taxon>
        <taxon>Clastoptera</taxon>
    </lineage>
</organism>
<keyword evidence="1" id="KW-1133">Transmembrane helix</keyword>